<accession>S8A9L7</accession>
<feature type="signal peptide" evidence="2">
    <location>
        <begin position="1"/>
        <end position="19"/>
    </location>
</feature>
<dbReference type="AlphaFoldDB" id="S8A9L7"/>
<gene>
    <name evidence="3" type="ORF">H072_6637</name>
</gene>
<organism evidence="3 4">
    <name type="scientific">Dactylellina haptotyla (strain CBS 200.50)</name>
    <name type="common">Nematode-trapping fungus</name>
    <name type="synonym">Monacrosporium haptotylum</name>
    <dbReference type="NCBI Taxonomy" id="1284197"/>
    <lineage>
        <taxon>Eukaryota</taxon>
        <taxon>Fungi</taxon>
        <taxon>Dikarya</taxon>
        <taxon>Ascomycota</taxon>
        <taxon>Pezizomycotina</taxon>
        <taxon>Orbiliomycetes</taxon>
        <taxon>Orbiliales</taxon>
        <taxon>Orbiliaceae</taxon>
        <taxon>Dactylellina</taxon>
    </lineage>
</organism>
<keyword evidence="2" id="KW-0732">Signal</keyword>
<evidence type="ECO:0000256" key="1">
    <source>
        <dbReference type="SAM" id="MobiDB-lite"/>
    </source>
</evidence>
<comment type="caution">
    <text evidence="3">The sequence shown here is derived from an EMBL/GenBank/DDBJ whole genome shotgun (WGS) entry which is preliminary data.</text>
</comment>
<dbReference type="OMA" id="PYEYTTP"/>
<evidence type="ECO:0000313" key="4">
    <source>
        <dbReference type="Proteomes" id="UP000015100"/>
    </source>
</evidence>
<dbReference type="STRING" id="1284197.S8A9L7"/>
<dbReference type="OrthoDB" id="5426305at2759"/>
<dbReference type="HOGENOM" id="CLU_1098467_0_0_1"/>
<reference evidence="4" key="2">
    <citation type="submission" date="2013-04" db="EMBL/GenBank/DDBJ databases">
        <title>Genomic mechanisms accounting for the adaptation to parasitism in nematode-trapping fungi.</title>
        <authorList>
            <person name="Ahren D.G."/>
        </authorList>
    </citation>
    <scope>NUCLEOTIDE SEQUENCE [LARGE SCALE GENOMIC DNA]</scope>
    <source>
        <strain evidence="4">CBS 200.50</strain>
    </source>
</reference>
<keyword evidence="4" id="KW-1185">Reference proteome</keyword>
<evidence type="ECO:0000313" key="3">
    <source>
        <dbReference type="EMBL" id="EPS39574.1"/>
    </source>
</evidence>
<dbReference type="Proteomes" id="UP000015100">
    <property type="component" value="Unassembled WGS sequence"/>
</dbReference>
<name>S8A9L7_DACHA</name>
<feature type="region of interest" description="Disordered" evidence="1">
    <location>
        <begin position="67"/>
        <end position="92"/>
    </location>
</feature>
<proteinExistence type="predicted"/>
<reference evidence="3 4" key="1">
    <citation type="journal article" date="2013" name="PLoS Genet.">
        <title>Genomic mechanisms accounting for the adaptation to parasitism in nematode-trapping fungi.</title>
        <authorList>
            <person name="Meerupati T."/>
            <person name="Andersson K.M."/>
            <person name="Friman E."/>
            <person name="Kumar D."/>
            <person name="Tunlid A."/>
            <person name="Ahren D."/>
        </authorList>
    </citation>
    <scope>NUCLEOTIDE SEQUENCE [LARGE SCALE GENOMIC DNA]</scope>
    <source>
        <strain evidence="3 4">CBS 200.50</strain>
    </source>
</reference>
<evidence type="ECO:0000256" key="2">
    <source>
        <dbReference type="SAM" id="SignalP"/>
    </source>
</evidence>
<feature type="chain" id="PRO_5004560320" evidence="2">
    <location>
        <begin position="20"/>
        <end position="253"/>
    </location>
</feature>
<protein>
    <submittedName>
        <fullName evidence="3">Uncharacterized protein</fullName>
    </submittedName>
</protein>
<sequence length="253" mass="26930">MKPSFILFTSALLSVGAMAAPHGWEYESSVAPVATTECDSATWTPYEYDSVPAESTVPYLPTEPAYYGPSSEAESTPAYYAPSSEPIETPVPSGPGYGTIPYYPQEEPTTTVTSTIDSTITVEVSITTYGPPPSSEPGYWTTVVTTSCPSSDVIPGYVPYTPTLTPAPYEYTTPASLYEPETPTPVEYPTTPVYYYPPGNETIPTPTDMMPGNNNTYYTPPPYAGSATSLVKNGGFTGMVVGLVGMVAVMGIF</sequence>
<dbReference type="EMBL" id="AQGS01000467">
    <property type="protein sequence ID" value="EPS39574.1"/>
    <property type="molecule type" value="Genomic_DNA"/>
</dbReference>